<sequence>MVPNQGKYQCNLDRKRGIMHSFRKLF</sequence>
<reference evidence="1" key="1">
    <citation type="submission" date="2018-02" db="EMBL/GenBank/DDBJ databases">
        <title>Rhizophora mucronata_Transcriptome.</title>
        <authorList>
            <person name="Meera S.P."/>
            <person name="Sreeshan A."/>
            <person name="Augustine A."/>
        </authorList>
    </citation>
    <scope>NUCLEOTIDE SEQUENCE</scope>
    <source>
        <tissue evidence="1">Leaf</tissue>
    </source>
</reference>
<accession>A0A2P2QFE2</accession>
<evidence type="ECO:0000313" key="1">
    <source>
        <dbReference type="EMBL" id="MBX65656.1"/>
    </source>
</evidence>
<proteinExistence type="predicted"/>
<dbReference type="AlphaFoldDB" id="A0A2P2QFE2"/>
<name>A0A2P2QFE2_RHIMU</name>
<protein>
    <submittedName>
        <fullName evidence="1">Uncharacterized protein</fullName>
    </submittedName>
</protein>
<organism evidence="1">
    <name type="scientific">Rhizophora mucronata</name>
    <name type="common">Asiatic mangrove</name>
    <dbReference type="NCBI Taxonomy" id="61149"/>
    <lineage>
        <taxon>Eukaryota</taxon>
        <taxon>Viridiplantae</taxon>
        <taxon>Streptophyta</taxon>
        <taxon>Embryophyta</taxon>
        <taxon>Tracheophyta</taxon>
        <taxon>Spermatophyta</taxon>
        <taxon>Magnoliopsida</taxon>
        <taxon>eudicotyledons</taxon>
        <taxon>Gunneridae</taxon>
        <taxon>Pentapetalae</taxon>
        <taxon>rosids</taxon>
        <taxon>fabids</taxon>
        <taxon>Malpighiales</taxon>
        <taxon>Rhizophoraceae</taxon>
        <taxon>Rhizophora</taxon>
    </lineage>
</organism>
<dbReference type="EMBL" id="GGEC01085172">
    <property type="protein sequence ID" value="MBX65656.1"/>
    <property type="molecule type" value="Transcribed_RNA"/>
</dbReference>